<proteinExistence type="predicted"/>
<dbReference type="SMART" id="SM00458">
    <property type="entry name" value="RICIN"/>
    <property type="match status" value="1"/>
</dbReference>
<dbReference type="CDD" id="cd00161">
    <property type="entry name" value="beta-trefoil_Ricin-like"/>
    <property type="match status" value="1"/>
</dbReference>
<gene>
    <name evidence="3" type="ORF">ACFPFM_39370</name>
</gene>
<comment type="caution">
    <text evidence="3">The sequence shown here is derived from an EMBL/GenBank/DDBJ whole genome shotgun (WGS) entry which is preliminary data.</text>
</comment>
<evidence type="ECO:0000256" key="1">
    <source>
        <dbReference type="SAM" id="SignalP"/>
    </source>
</evidence>
<dbReference type="InterPro" id="IPR000772">
    <property type="entry name" value="Ricin_B_lectin"/>
</dbReference>
<dbReference type="InterPro" id="IPR035992">
    <property type="entry name" value="Ricin_B-like_lectins"/>
</dbReference>
<dbReference type="Gene3D" id="2.80.10.50">
    <property type="match status" value="1"/>
</dbReference>
<dbReference type="PROSITE" id="PS50231">
    <property type="entry name" value="RICIN_B_LECTIN"/>
    <property type="match status" value="1"/>
</dbReference>
<evidence type="ECO:0000259" key="2">
    <source>
        <dbReference type="SMART" id="SM00458"/>
    </source>
</evidence>
<dbReference type="SUPFAM" id="SSF50370">
    <property type="entry name" value="Ricin B-like lectins"/>
    <property type="match status" value="1"/>
</dbReference>
<dbReference type="EMBL" id="JBHSJB010000049">
    <property type="protein sequence ID" value="MFC5059809.1"/>
    <property type="molecule type" value="Genomic_DNA"/>
</dbReference>
<dbReference type="Proteomes" id="UP001595833">
    <property type="component" value="Unassembled WGS sequence"/>
</dbReference>
<keyword evidence="1" id="KW-0732">Signal</keyword>
<name>A0ABV9YBU3_9PSEU</name>
<sequence length="175" mass="19782">MLHVFRRLSLPSAFAMLALSAPAVAQGTPPSESISGFERVPPSGLYNVINHAARSCLAAPGNTSAATTYQCIDSYTDQYWYLEPAEDGYYRLRNADKNECLAMPWGGQGEHGTTYRCINSYHDQNWKIEKIDGDSYRLLNRKHDLCLSGGASGYVTQELCVHDHWNQWWDFKLRD</sequence>
<feature type="chain" id="PRO_5047382111" evidence="1">
    <location>
        <begin position="26"/>
        <end position="175"/>
    </location>
</feature>
<feature type="domain" description="Ricin B lectin" evidence="2">
    <location>
        <begin position="43"/>
        <end position="172"/>
    </location>
</feature>
<protein>
    <submittedName>
        <fullName evidence="3">RICIN domain-containing protein</fullName>
    </submittedName>
</protein>
<accession>A0ABV9YBU3</accession>
<keyword evidence="4" id="KW-1185">Reference proteome</keyword>
<reference evidence="4" key="1">
    <citation type="journal article" date="2019" name="Int. J. Syst. Evol. Microbiol.">
        <title>The Global Catalogue of Microorganisms (GCM) 10K type strain sequencing project: providing services to taxonomists for standard genome sequencing and annotation.</title>
        <authorList>
            <consortium name="The Broad Institute Genomics Platform"/>
            <consortium name="The Broad Institute Genome Sequencing Center for Infectious Disease"/>
            <person name="Wu L."/>
            <person name="Ma J."/>
        </authorList>
    </citation>
    <scope>NUCLEOTIDE SEQUENCE [LARGE SCALE GENOMIC DNA]</scope>
    <source>
        <strain evidence="4">KCTC 12848</strain>
    </source>
</reference>
<feature type="signal peptide" evidence="1">
    <location>
        <begin position="1"/>
        <end position="25"/>
    </location>
</feature>
<dbReference type="Pfam" id="PF14200">
    <property type="entry name" value="RicinB_lectin_2"/>
    <property type="match status" value="1"/>
</dbReference>
<evidence type="ECO:0000313" key="3">
    <source>
        <dbReference type="EMBL" id="MFC5059809.1"/>
    </source>
</evidence>
<dbReference type="RefSeq" id="WP_344038276.1">
    <property type="nucleotide sequence ID" value="NZ_BAAAKE010000010.1"/>
</dbReference>
<organism evidence="3 4">
    <name type="scientific">Saccharothrix xinjiangensis</name>
    <dbReference type="NCBI Taxonomy" id="204798"/>
    <lineage>
        <taxon>Bacteria</taxon>
        <taxon>Bacillati</taxon>
        <taxon>Actinomycetota</taxon>
        <taxon>Actinomycetes</taxon>
        <taxon>Pseudonocardiales</taxon>
        <taxon>Pseudonocardiaceae</taxon>
        <taxon>Saccharothrix</taxon>
    </lineage>
</organism>
<evidence type="ECO:0000313" key="4">
    <source>
        <dbReference type="Proteomes" id="UP001595833"/>
    </source>
</evidence>